<keyword evidence="2" id="KW-1185">Reference proteome</keyword>
<dbReference type="EMBL" id="JAMZIH010000454">
    <property type="protein sequence ID" value="KAJ1679322.1"/>
    <property type="molecule type" value="Genomic_DNA"/>
</dbReference>
<dbReference type="Proteomes" id="UP001145114">
    <property type="component" value="Unassembled WGS sequence"/>
</dbReference>
<name>A0ACC1HSW0_9FUNG</name>
<comment type="caution">
    <text evidence="1">The sequence shown here is derived from an EMBL/GenBank/DDBJ whole genome shotgun (WGS) entry which is preliminary data.</text>
</comment>
<protein>
    <submittedName>
        <fullName evidence="1">Uncharacterized protein</fullName>
    </submittedName>
</protein>
<organism evidence="1 2">
    <name type="scientific">Spiromyces aspiralis</name>
    <dbReference type="NCBI Taxonomy" id="68401"/>
    <lineage>
        <taxon>Eukaryota</taxon>
        <taxon>Fungi</taxon>
        <taxon>Fungi incertae sedis</taxon>
        <taxon>Zoopagomycota</taxon>
        <taxon>Kickxellomycotina</taxon>
        <taxon>Kickxellomycetes</taxon>
        <taxon>Kickxellales</taxon>
        <taxon>Kickxellaceae</taxon>
        <taxon>Spiromyces</taxon>
    </lineage>
</organism>
<accession>A0ACC1HSW0</accession>
<evidence type="ECO:0000313" key="2">
    <source>
        <dbReference type="Proteomes" id="UP001145114"/>
    </source>
</evidence>
<evidence type="ECO:0000313" key="1">
    <source>
        <dbReference type="EMBL" id="KAJ1679322.1"/>
    </source>
</evidence>
<reference evidence="1" key="1">
    <citation type="submission" date="2022-06" db="EMBL/GenBank/DDBJ databases">
        <title>Phylogenomic reconstructions and comparative analyses of Kickxellomycotina fungi.</title>
        <authorList>
            <person name="Reynolds N.K."/>
            <person name="Stajich J.E."/>
            <person name="Barry K."/>
            <person name="Grigoriev I.V."/>
            <person name="Crous P."/>
            <person name="Smith M.E."/>
        </authorList>
    </citation>
    <scope>NUCLEOTIDE SEQUENCE</scope>
    <source>
        <strain evidence="1">RSA 2271</strain>
    </source>
</reference>
<proteinExistence type="predicted"/>
<sequence length="426" mass="48280">MAFAYSLVIIHLRLGEDRVVDIIETGCERLHTPLRRRIWEYLDTKCAIAVIQREVDNMSVLQVVRKNAKLTEIVRLLGKQQEQLGYLYHQIMLVSSQNPALFSRSLAQQYGSAGDGAKGNDSSNTIDYQTADLAFLATLLCAELERLGAEFDTELYPLNGLGATGPEMVSPSLEPPTARSLEDFLRSTVTMTEQIILQAVLKEHPQLWALEFALNPETKTNYRRLLKAKFNATDTAIENVLGGFDVDIAKRMTHPALTFFYMGFDQRSLIEIANETVACFMPIVKEKGLTGNYTTIDLANYSSDKHLPTLLSSKHKSHRMNLVRLIGKNPRCALHLRNWHLCHLQLQKYLCAMWKTGVIEDLEGNVHDCRGCIVIFTHLLEGAESSDVQVLQRRTLDSFRESAWKYAYRKRSCTMTIKPVPDDIID</sequence>
<gene>
    <name evidence="1" type="ORF">EV182_002286</name>
</gene>